<name>A0ABN3FZK2_9PSEU</name>
<reference evidence="2 3" key="1">
    <citation type="journal article" date="2019" name="Int. J. Syst. Evol. Microbiol.">
        <title>The Global Catalogue of Microorganisms (GCM) 10K type strain sequencing project: providing services to taxonomists for standard genome sequencing and annotation.</title>
        <authorList>
            <consortium name="The Broad Institute Genomics Platform"/>
            <consortium name="The Broad Institute Genome Sequencing Center for Infectious Disease"/>
            <person name="Wu L."/>
            <person name="Ma J."/>
        </authorList>
    </citation>
    <scope>NUCLEOTIDE SEQUENCE [LARGE SCALE GENOMIC DNA]</scope>
    <source>
        <strain evidence="2 3">JCM 16221</strain>
    </source>
</reference>
<sequence>MGWSSDALSLGQRCPRRMIGEDHRDRWYPRRLGGQDGPHRRAGPSGEGRVQLLRQLHRSFLWLLLQLRLSGGGLPGVLRDHAGQTIPSVGTAPCTR</sequence>
<dbReference type="Proteomes" id="UP001501218">
    <property type="component" value="Unassembled WGS sequence"/>
</dbReference>
<organism evidence="2 3">
    <name type="scientific">Saccharopolyspora halophila</name>
    <dbReference type="NCBI Taxonomy" id="405551"/>
    <lineage>
        <taxon>Bacteria</taxon>
        <taxon>Bacillati</taxon>
        <taxon>Actinomycetota</taxon>
        <taxon>Actinomycetes</taxon>
        <taxon>Pseudonocardiales</taxon>
        <taxon>Pseudonocardiaceae</taxon>
        <taxon>Saccharopolyspora</taxon>
    </lineage>
</organism>
<evidence type="ECO:0000313" key="3">
    <source>
        <dbReference type="Proteomes" id="UP001501218"/>
    </source>
</evidence>
<accession>A0ABN3FZK2</accession>
<gene>
    <name evidence="2" type="ORF">GCM10009854_16840</name>
</gene>
<proteinExistence type="predicted"/>
<comment type="caution">
    <text evidence="2">The sequence shown here is derived from an EMBL/GenBank/DDBJ whole genome shotgun (WGS) entry which is preliminary data.</text>
</comment>
<protein>
    <submittedName>
        <fullName evidence="2">Uncharacterized protein</fullName>
    </submittedName>
</protein>
<evidence type="ECO:0000313" key="2">
    <source>
        <dbReference type="EMBL" id="GAA2341017.1"/>
    </source>
</evidence>
<dbReference type="EMBL" id="BAAARA010000004">
    <property type="protein sequence ID" value="GAA2341017.1"/>
    <property type="molecule type" value="Genomic_DNA"/>
</dbReference>
<keyword evidence="3" id="KW-1185">Reference proteome</keyword>
<feature type="region of interest" description="Disordered" evidence="1">
    <location>
        <begin position="27"/>
        <end position="46"/>
    </location>
</feature>
<evidence type="ECO:0000256" key="1">
    <source>
        <dbReference type="SAM" id="MobiDB-lite"/>
    </source>
</evidence>